<dbReference type="Gene3D" id="3.40.630.30">
    <property type="match status" value="1"/>
</dbReference>
<dbReference type="CDD" id="cd04301">
    <property type="entry name" value="NAT_SF"/>
    <property type="match status" value="1"/>
</dbReference>
<keyword evidence="2" id="KW-0012">Acyltransferase</keyword>
<dbReference type="Pfam" id="PF00583">
    <property type="entry name" value="Acetyltransf_1"/>
    <property type="match status" value="1"/>
</dbReference>
<dbReference type="InterPro" id="IPR050832">
    <property type="entry name" value="Bact_Acetyltransf"/>
</dbReference>
<evidence type="ECO:0000259" key="3">
    <source>
        <dbReference type="PROSITE" id="PS51186"/>
    </source>
</evidence>
<gene>
    <name evidence="4" type="ORF">V8N49_02505</name>
</gene>
<dbReference type="SUPFAM" id="SSF55729">
    <property type="entry name" value="Acyl-CoA N-acyltransferases (Nat)"/>
    <property type="match status" value="1"/>
</dbReference>
<evidence type="ECO:0000313" key="5">
    <source>
        <dbReference type="Proteomes" id="UP001306592"/>
    </source>
</evidence>
<dbReference type="RefSeq" id="WP_048916626.1">
    <property type="nucleotide sequence ID" value="NZ_CAKKMT010000003.1"/>
</dbReference>
<dbReference type="InterPro" id="IPR016181">
    <property type="entry name" value="Acyl_CoA_acyltransferase"/>
</dbReference>
<dbReference type="Proteomes" id="UP001306592">
    <property type="component" value="Unassembled WGS sequence"/>
</dbReference>
<dbReference type="EMBL" id="JBANEI010000001">
    <property type="protein sequence ID" value="MEI2680535.1"/>
    <property type="molecule type" value="Genomic_DNA"/>
</dbReference>
<dbReference type="InterPro" id="IPR000182">
    <property type="entry name" value="GNAT_dom"/>
</dbReference>
<evidence type="ECO:0000256" key="2">
    <source>
        <dbReference type="ARBA" id="ARBA00023315"/>
    </source>
</evidence>
<dbReference type="PANTHER" id="PTHR43877">
    <property type="entry name" value="AMINOALKYLPHOSPHONATE N-ACETYLTRANSFERASE-RELATED-RELATED"/>
    <property type="match status" value="1"/>
</dbReference>
<evidence type="ECO:0000256" key="1">
    <source>
        <dbReference type="ARBA" id="ARBA00022679"/>
    </source>
</evidence>
<keyword evidence="1" id="KW-0808">Transferase</keyword>
<reference evidence="4 5" key="1">
    <citation type="submission" date="2024-02" db="EMBL/GenBank/DDBJ databases">
        <title>First report Erwinia aphidicola in onion in Chile.</title>
        <authorList>
            <person name="Valenzuela M."/>
            <person name="Pena M."/>
            <person name="Dutta B."/>
        </authorList>
    </citation>
    <scope>NUCLEOTIDE SEQUENCE [LARGE SCALE GENOMIC DNA]</scope>
    <source>
        <strain evidence="4 5">QCJ3A</strain>
    </source>
</reference>
<protein>
    <submittedName>
        <fullName evidence="4">GNAT family N-acetyltransferase</fullName>
    </submittedName>
</protein>
<name>A0ABU8DAN7_ERWAP</name>
<sequence>MNELEYQWLDAQQAHSEQEALCRVLDGCVAQGASVGFVNRDPAVLSRFWQDVVLSLACGDKQLLVARLQGRIVATVMVVLAMPPNGAHRAEIVKLLVHPEARRRGIARALMQQAEERARAAGRSLLVLDTRSGDVAEPLYASRGWQVAGQIPDYAQSVAGEREATTVMYKRV</sequence>
<feature type="domain" description="N-acetyltransferase" evidence="3">
    <location>
        <begin position="4"/>
        <end position="172"/>
    </location>
</feature>
<keyword evidence="5" id="KW-1185">Reference proteome</keyword>
<comment type="caution">
    <text evidence="4">The sequence shown here is derived from an EMBL/GenBank/DDBJ whole genome shotgun (WGS) entry which is preliminary data.</text>
</comment>
<accession>A0ABU8DAN7</accession>
<dbReference type="PROSITE" id="PS51186">
    <property type="entry name" value="GNAT"/>
    <property type="match status" value="1"/>
</dbReference>
<proteinExistence type="predicted"/>
<evidence type="ECO:0000313" key="4">
    <source>
        <dbReference type="EMBL" id="MEI2680535.1"/>
    </source>
</evidence>
<organism evidence="4 5">
    <name type="scientific">Erwinia aphidicola</name>
    <dbReference type="NCBI Taxonomy" id="68334"/>
    <lineage>
        <taxon>Bacteria</taxon>
        <taxon>Pseudomonadati</taxon>
        <taxon>Pseudomonadota</taxon>
        <taxon>Gammaproteobacteria</taxon>
        <taxon>Enterobacterales</taxon>
        <taxon>Erwiniaceae</taxon>
        <taxon>Erwinia</taxon>
    </lineage>
</organism>